<organism evidence="1 2">
    <name type="scientific">Aureobasidium melanogenum (strain CBS 110374)</name>
    <name type="common">Aureobasidium pullulans var. melanogenum</name>
    <dbReference type="NCBI Taxonomy" id="1043003"/>
    <lineage>
        <taxon>Eukaryota</taxon>
        <taxon>Fungi</taxon>
        <taxon>Dikarya</taxon>
        <taxon>Ascomycota</taxon>
        <taxon>Pezizomycotina</taxon>
        <taxon>Dothideomycetes</taxon>
        <taxon>Dothideomycetidae</taxon>
        <taxon>Dothideales</taxon>
        <taxon>Saccotheciaceae</taxon>
        <taxon>Aureobasidium</taxon>
    </lineage>
</organism>
<dbReference type="HOGENOM" id="CLU_2305507_0_0_1"/>
<gene>
    <name evidence="1" type="ORF">M437DRAFT_88242</name>
</gene>
<keyword evidence="2" id="KW-1185">Reference proteome</keyword>
<dbReference type="Proteomes" id="UP000030672">
    <property type="component" value="Unassembled WGS sequence"/>
</dbReference>
<dbReference type="EMBL" id="KL584852">
    <property type="protein sequence ID" value="KEQ58703.1"/>
    <property type="molecule type" value="Genomic_DNA"/>
</dbReference>
<proteinExistence type="predicted"/>
<sequence>MPFYDTIKMPKDLYATLSNGTKLTLPEEQRTQLFAKLEDKLQDRVAAEFRPLRLLGDFKQPISARYQSNIPTLDELRSRSIGMAICELEAIYLHQDDSFL</sequence>
<dbReference type="RefSeq" id="XP_040875726.1">
    <property type="nucleotide sequence ID" value="XM_041028782.1"/>
</dbReference>
<evidence type="ECO:0000313" key="2">
    <source>
        <dbReference type="Proteomes" id="UP000030672"/>
    </source>
</evidence>
<dbReference type="AlphaFoldDB" id="A0A074VE99"/>
<dbReference type="GeneID" id="63922155"/>
<accession>A0A074VE99</accession>
<name>A0A074VE99_AURM1</name>
<evidence type="ECO:0000313" key="1">
    <source>
        <dbReference type="EMBL" id="KEQ58703.1"/>
    </source>
</evidence>
<reference evidence="1 2" key="1">
    <citation type="journal article" date="2014" name="BMC Genomics">
        <title>Genome sequencing of four Aureobasidium pullulans varieties: biotechnological potential, stress tolerance, and description of new species.</title>
        <authorList>
            <person name="Gostin Ar C."/>
            <person name="Ohm R.A."/>
            <person name="Kogej T."/>
            <person name="Sonjak S."/>
            <person name="Turk M."/>
            <person name="Zajc J."/>
            <person name="Zalar P."/>
            <person name="Grube M."/>
            <person name="Sun H."/>
            <person name="Han J."/>
            <person name="Sharma A."/>
            <person name="Chiniquy J."/>
            <person name="Ngan C.Y."/>
            <person name="Lipzen A."/>
            <person name="Barry K."/>
            <person name="Grigoriev I.V."/>
            <person name="Gunde-Cimerman N."/>
        </authorList>
    </citation>
    <scope>NUCLEOTIDE SEQUENCE [LARGE SCALE GENOMIC DNA]</scope>
    <source>
        <strain evidence="1 2">CBS 110374</strain>
    </source>
</reference>
<protein>
    <submittedName>
        <fullName evidence="1">Uncharacterized protein</fullName>
    </submittedName>
</protein>